<name>A0ABN7VBE3_GIGMA</name>
<dbReference type="Proteomes" id="UP000789901">
    <property type="component" value="Unassembled WGS sequence"/>
</dbReference>
<proteinExistence type="predicted"/>
<organism evidence="2 3">
    <name type="scientific">Gigaspora margarita</name>
    <dbReference type="NCBI Taxonomy" id="4874"/>
    <lineage>
        <taxon>Eukaryota</taxon>
        <taxon>Fungi</taxon>
        <taxon>Fungi incertae sedis</taxon>
        <taxon>Mucoromycota</taxon>
        <taxon>Glomeromycotina</taxon>
        <taxon>Glomeromycetes</taxon>
        <taxon>Diversisporales</taxon>
        <taxon>Gigasporaceae</taxon>
        <taxon>Gigaspora</taxon>
    </lineage>
</organism>
<sequence length="134" mass="16372">MSKHYIDQEMYEELKRENKRLKQDFDEMKQDFVKQASDIFDDYEKVIDNQQEELNKQIQTIQELQDQIAYFSSFFGKSFEIAKQLYDQQKLVEQVIEVVNDTTSEIYYYDNDSFDENWENFIDYSSDDDKENEE</sequence>
<keyword evidence="3" id="KW-1185">Reference proteome</keyword>
<gene>
    <name evidence="2" type="ORF">GMARGA_LOCUS16052</name>
</gene>
<keyword evidence="1" id="KW-0175">Coiled coil</keyword>
<reference evidence="2 3" key="1">
    <citation type="submission" date="2021-06" db="EMBL/GenBank/DDBJ databases">
        <authorList>
            <person name="Kallberg Y."/>
            <person name="Tangrot J."/>
            <person name="Rosling A."/>
        </authorList>
    </citation>
    <scope>NUCLEOTIDE SEQUENCE [LARGE SCALE GENOMIC DNA]</scope>
    <source>
        <strain evidence="2 3">120-4 pot B 10/14</strain>
    </source>
</reference>
<accession>A0ABN7VBE3</accession>
<evidence type="ECO:0000313" key="3">
    <source>
        <dbReference type="Proteomes" id="UP000789901"/>
    </source>
</evidence>
<dbReference type="EMBL" id="CAJVQB010011442">
    <property type="protein sequence ID" value="CAG8747738.1"/>
    <property type="molecule type" value="Genomic_DNA"/>
</dbReference>
<comment type="caution">
    <text evidence="2">The sequence shown here is derived from an EMBL/GenBank/DDBJ whole genome shotgun (WGS) entry which is preliminary data.</text>
</comment>
<protein>
    <submittedName>
        <fullName evidence="2">3180_t:CDS:1</fullName>
    </submittedName>
</protein>
<feature type="coiled-coil region" evidence="1">
    <location>
        <begin position="11"/>
        <end position="67"/>
    </location>
</feature>
<evidence type="ECO:0000256" key="1">
    <source>
        <dbReference type="SAM" id="Coils"/>
    </source>
</evidence>
<evidence type="ECO:0000313" key="2">
    <source>
        <dbReference type="EMBL" id="CAG8747738.1"/>
    </source>
</evidence>